<feature type="transmembrane region" description="Helical" evidence="8">
    <location>
        <begin position="322"/>
        <end position="341"/>
    </location>
</feature>
<protein>
    <submittedName>
        <fullName evidence="10">Sugar transporter</fullName>
    </submittedName>
</protein>
<evidence type="ECO:0000256" key="7">
    <source>
        <dbReference type="ARBA" id="ARBA00023136"/>
    </source>
</evidence>
<dbReference type="InterPro" id="IPR036259">
    <property type="entry name" value="MFS_trans_sf"/>
</dbReference>
<reference evidence="10" key="1">
    <citation type="submission" date="2014-01" db="EMBL/GenBank/DDBJ databases">
        <title>Herbivory-induced expression of glucose transporter gene of the brown planthopper, Nilaparvata lugens.</title>
        <authorList>
            <person name="Kikuta S."/>
            <person name="Kobayashi T."/>
            <person name="Kikawada T."/>
            <person name="Suetsugu Y."/>
            <person name="Sato R."/>
            <person name="Nakashima R."/>
            <person name="Noda H."/>
        </authorList>
    </citation>
    <scope>NUCLEOTIDE SEQUENCE</scope>
    <source>
        <strain evidence="10">Nlst51</strain>
    </source>
</reference>
<dbReference type="Pfam" id="PF00083">
    <property type="entry name" value="Sugar_tr"/>
    <property type="match status" value="1"/>
</dbReference>
<keyword evidence="5 8" id="KW-0812">Transmembrane</keyword>
<dbReference type="SMR" id="A0A0A8J7I5"/>
<accession>A0A0A8J7I5</accession>
<feature type="domain" description="Major facilitator superfamily (MFS) profile" evidence="9">
    <location>
        <begin position="27"/>
        <end position="471"/>
    </location>
</feature>
<dbReference type="OrthoDB" id="6612291at2759"/>
<evidence type="ECO:0000259" key="9">
    <source>
        <dbReference type="PROSITE" id="PS50850"/>
    </source>
</evidence>
<dbReference type="PANTHER" id="PTHR48021">
    <property type="match status" value="1"/>
</dbReference>
<feature type="transmembrane region" description="Helical" evidence="8">
    <location>
        <begin position="186"/>
        <end position="207"/>
    </location>
</feature>
<dbReference type="InterPro" id="IPR003663">
    <property type="entry name" value="Sugar/inositol_transpt"/>
</dbReference>
<feature type="transmembrane region" description="Helical" evidence="8">
    <location>
        <begin position="30"/>
        <end position="53"/>
    </location>
</feature>
<dbReference type="PRINTS" id="PR00171">
    <property type="entry name" value="SUGRTRNSPORT"/>
</dbReference>
<evidence type="ECO:0000256" key="6">
    <source>
        <dbReference type="ARBA" id="ARBA00022989"/>
    </source>
</evidence>
<organism evidence="10">
    <name type="scientific">Nilaparvata lugens</name>
    <name type="common">Brown planthopper</name>
    <dbReference type="NCBI Taxonomy" id="108931"/>
    <lineage>
        <taxon>Eukaryota</taxon>
        <taxon>Metazoa</taxon>
        <taxon>Ecdysozoa</taxon>
        <taxon>Arthropoda</taxon>
        <taxon>Hexapoda</taxon>
        <taxon>Insecta</taxon>
        <taxon>Pterygota</taxon>
        <taxon>Neoptera</taxon>
        <taxon>Paraneoptera</taxon>
        <taxon>Hemiptera</taxon>
        <taxon>Auchenorrhyncha</taxon>
        <taxon>Fulgoroidea</taxon>
        <taxon>Delphacidae</taxon>
        <taxon>Delphacinae</taxon>
        <taxon>Nilaparvata</taxon>
    </lineage>
</organism>
<dbReference type="InterPro" id="IPR005829">
    <property type="entry name" value="Sugar_transporter_CS"/>
</dbReference>
<dbReference type="PROSITE" id="PS00216">
    <property type="entry name" value="SUGAR_TRANSPORT_1"/>
    <property type="match status" value="1"/>
</dbReference>
<proteinExistence type="evidence at transcript level"/>
<evidence type="ECO:0000256" key="2">
    <source>
        <dbReference type="ARBA" id="ARBA00022448"/>
    </source>
</evidence>
<dbReference type="AlphaFoldDB" id="A0A0A8J7I5"/>
<evidence type="ECO:0000256" key="4">
    <source>
        <dbReference type="ARBA" id="ARBA00022597"/>
    </source>
</evidence>
<dbReference type="PROSITE" id="PS00217">
    <property type="entry name" value="SUGAR_TRANSPORT_2"/>
    <property type="match status" value="1"/>
</dbReference>
<feature type="transmembrane region" description="Helical" evidence="8">
    <location>
        <begin position="283"/>
        <end position="307"/>
    </location>
</feature>
<dbReference type="Gene3D" id="1.20.1250.20">
    <property type="entry name" value="MFS general substrate transporter like domains"/>
    <property type="match status" value="1"/>
</dbReference>
<evidence type="ECO:0000256" key="3">
    <source>
        <dbReference type="ARBA" id="ARBA00022475"/>
    </source>
</evidence>
<name>A0A0A8J7I5_NILLU</name>
<feature type="transmembrane region" description="Helical" evidence="8">
    <location>
        <begin position="445"/>
        <end position="467"/>
    </location>
</feature>
<gene>
    <name evidence="10" type="primary">NlST</name>
</gene>
<feature type="transmembrane region" description="Helical" evidence="8">
    <location>
        <begin position="377"/>
        <end position="395"/>
    </location>
</feature>
<evidence type="ECO:0000313" key="10">
    <source>
        <dbReference type="EMBL" id="BAQ02380.1"/>
    </source>
</evidence>
<keyword evidence="2" id="KW-0813">Transport</keyword>
<keyword evidence="3" id="KW-1003">Cell membrane</keyword>
<dbReference type="InterPro" id="IPR050549">
    <property type="entry name" value="MFS_Trehalose_Transporter"/>
</dbReference>
<feature type="transmembrane region" description="Helical" evidence="8">
    <location>
        <begin position="73"/>
        <end position="95"/>
    </location>
</feature>
<evidence type="ECO:0000256" key="1">
    <source>
        <dbReference type="ARBA" id="ARBA00004651"/>
    </source>
</evidence>
<dbReference type="PANTHER" id="PTHR48021:SF1">
    <property type="entry name" value="GH07001P-RELATED"/>
    <property type="match status" value="1"/>
</dbReference>
<dbReference type="PROSITE" id="PS50850">
    <property type="entry name" value="MFS"/>
    <property type="match status" value="1"/>
</dbReference>
<feature type="transmembrane region" description="Helical" evidence="8">
    <location>
        <begin position="348"/>
        <end position="371"/>
    </location>
</feature>
<dbReference type="FunFam" id="1.20.1250.20:FF:000218">
    <property type="entry name" value="facilitated trehalose transporter Tret1"/>
    <property type="match status" value="1"/>
</dbReference>
<keyword evidence="6 8" id="KW-1133">Transmembrane helix</keyword>
<dbReference type="SUPFAM" id="SSF103473">
    <property type="entry name" value="MFS general substrate transporter"/>
    <property type="match status" value="1"/>
</dbReference>
<feature type="transmembrane region" description="Helical" evidence="8">
    <location>
        <begin position="102"/>
        <end position="121"/>
    </location>
</feature>
<dbReference type="InterPro" id="IPR020846">
    <property type="entry name" value="MFS_dom"/>
</dbReference>
<keyword evidence="4 10" id="KW-0762">Sugar transport</keyword>
<sequence>MGKAGYSAEEILEKVPLLRKTLTPTWPQHLAGISAGLMTMSMGFVAGWSAFATPYLRGKVAQLPFAPVDTAQVSWIASIVTLGALLGCLPSGYVAGRLGRKVYLLSLTVPLVAGWMLIMLSEGRVSWIYLGRFMCGLAFGGVTVTVPLYNNEIVEDRLRGKIGSYFDLMLSLGLFLVYVIGANTSYYLFSVICCTFPLAFVCLFVWMPESPYFLISKGRIDEAKEAIRWLRRGITEEALEVEINLINCILQQSSSSHTNSVKSLDYAKQSLNKLKNWNITSKAIVMAIGMMTFQRMSGVSAIMYYTVDIFHDANTSISPENATILVGLLGVIGCLISALLVDRIGRRVLLIYSGFIMALGYTFMAAYFMAVHYGQTMYYWMPVAVIPVMLAFFRLGLGPIPWFMSMELIPEDSKPWAQPFIVSYNWILTFIVVKEYPLLIEDFGYPTTFLILSFINAAGILFSYLVVPETRNKSHQEIQGAL</sequence>
<evidence type="ECO:0000256" key="5">
    <source>
        <dbReference type="ARBA" id="ARBA00022692"/>
    </source>
</evidence>
<dbReference type="InterPro" id="IPR005828">
    <property type="entry name" value="MFS_sugar_transport-like"/>
</dbReference>
<keyword evidence="7 8" id="KW-0472">Membrane</keyword>
<feature type="transmembrane region" description="Helical" evidence="8">
    <location>
        <begin position="127"/>
        <end position="150"/>
    </location>
</feature>
<dbReference type="GO" id="GO:0005886">
    <property type="term" value="C:plasma membrane"/>
    <property type="evidence" value="ECO:0007669"/>
    <property type="project" value="UniProtKB-SubCell"/>
</dbReference>
<dbReference type="GO" id="GO:0022857">
    <property type="term" value="F:transmembrane transporter activity"/>
    <property type="evidence" value="ECO:0007669"/>
    <property type="project" value="InterPro"/>
</dbReference>
<comment type="subcellular location">
    <subcellularLocation>
        <location evidence="1">Cell membrane</location>
        <topology evidence="1">Multi-pass membrane protein</topology>
    </subcellularLocation>
</comment>
<evidence type="ECO:0000256" key="8">
    <source>
        <dbReference type="SAM" id="Phobius"/>
    </source>
</evidence>
<dbReference type="EMBL" id="AB901080">
    <property type="protein sequence ID" value="BAQ02380.1"/>
    <property type="molecule type" value="mRNA"/>
</dbReference>
<feature type="transmembrane region" description="Helical" evidence="8">
    <location>
        <begin position="162"/>
        <end position="180"/>
    </location>
</feature>
<feature type="transmembrane region" description="Helical" evidence="8">
    <location>
        <begin position="416"/>
        <end position="433"/>
    </location>
</feature>